<protein>
    <recommendedName>
        <fullName evidence="1">HTH cro/C1-type domain-containing protein</fullName>
    </recommendedName>
</protein>
<dbReference type="EMBL" id="AP022871">
    <property type="protein sequence ID" value="BCB91600.1"/>
    <property type="molecule type" value="Genomic_DNA"/>
</dbReference>
<reference evidence="2 3" key="2">
    <citation type="submission" date="2020-03" db="EMBL/GenBank/DDBJ databases">
        <authorList>
            <person name="Ichikawa N."/>
            <person name="Kimura A."/>
            <person name="Kitahashi Y."/>
            <person name="Uohara A."/>
        </authorList>
    </citation>
    <scope>NUCLEOTIDE SEQUENCE [LARGE SCALE GENOMIC DNA]</scope>
    <source>
        <strain evidence="2 3">NBRC 105367</strain>
    </source>
</reference>
<organism evidence="2 3">
    <name type="scientific">Phytohabitans suffuscus</name>
    <dbReference type="NCBI Taxonomy" id="624315"/>
    <lineage>
        <taxon>Bacteria</taxon>
        <taxon>Bacillati</taxon>
        <taxon>Actinomycetota</taxon>
        <taxon>Actinomycetes</taxon>
        <taxon>Micromonosporales</taxon>
        <taxon>Micromonosporaceae</taxon>
    </lineage>
</organism>
<dbReference type="Proteomes" id="UP000503011">
    <property type="component" value="Chromosome"/>
</dbReference>
<keyword evidence="3" id="KW-1185">Reference proteome</keyword>
<dbReference type="AlphaFoldDB" id="A0A6F8YZJ1"/>
<reference evidence="2 3" key="1">
    <citation type="submission" date="2020-03" db="EMBL/GenBank/DDBJ databases">
        <title>Whole genome shotgun sequence of Phytohabitans suffuscus NBRC 105367.</title>
        <authorList>
            <person name="Komaki H."/>
            <person name="Tamura T."/>
        </authorList>
    </citation>
    <scope>NUCLEOTIDE SEQUENCE [LARGE SCALE GENOMIC DNA]</scope>
    <source>
        <strain evidence="2 3">NBRC 105367</strain>
    </source>
</reference>
<dbReference type="InterPro" id="IPR001387">
    <property type="entry name" value="Cro/C1-type_HTH"/>
</dbReference>
<name>A0A6F8YZJ1_9ACTN</name>
<dbReference type="PROSITE" id="PS50943">
    <property type="entry name" value="HTH_CROC1"/>
    <property type="match status" value="1"/>
</dbReference>
<dbReference type="RefSeq" id="WP_232075705.1">
    <property type="nucleotide sequence ID" value="NZ_AP022871.1"/>
</dbReference>
<dbReference type="KEGG" id="psuu:Psuf_089130"/>
<accession>A0A6F8YZJ1</accession>
<sequence>MSRSTIGRMLRGDKVPGVAALRTFLMVCDVTADELPAWLAARERLLVAAKAQRARADREVSRASGDPSWKSDAELIAHILAVGLLPLAEEMLREGAAKRTPPAPRQPR</sequence>
<gene>
    <name evidence="2" type="ORF">Psuf_089130</name>
</gene>
<evidence type="ECO:0000313" key="3">
    <source>
        <dbReference type="Proteomes" id="UP000503011"/>
    </source>
</evidence>
<proteinExistence type="predicted"/>
<feature type="domain" description="HTH cro/C1-type" evidence="1">
    <location>
        <begin position="1"/>
        <end position="35"/>
    </location>
</feature>
<evidence type="ECO:0000259" key="1">
    <source>
        <dbReference type="PROSITE" id="PS50943"/>
    </source>
</evidence>
<evidence type="ECO:0000313" key="2">
    <source>
        <dbReference type="EMBL" id="BCB91600.1"/>
    </source>
</evidence>